<evidence type="ECO:0000313" key="2">
    <source>
        <dbReference type="EMBL" id="MPC72347.1"/>
    </source>
</evidence>
<protein>
    <submittedName>
        <fullName evidence="2">Uncharacterized protein</fullName>
    </submittedName>
</protein>
<name>A0A5B7HSW8_PORTR</name>
<evidence type="ECO:0000256" key="1">
    <source>
        <dbReference type="SAM" id="MobiDB-lite"/>
    </source>
</evidence>
<feature type="region of interest" description="Disordered" evidence="1">
    <location>
        <begin position="80"/>
        <end position="112"/>
    </location>
</feature>
<dbReference type="EMBL" id="VSRR010034571">
    <property type="protein sequence ID" value="MPC72347.1"/>
    <property type="molecule type" value="Genomic_DNA"/>
</dbReference>
<reference evidence="2 3" key="1">
    <citation type="submission" date="2019-05" db="EMBL/GenBank/DDBJ databases">
        <title>Another draft genome of Portunus trituberculatus and its Hox gene families provides insights of decapod evolution.</title>
        <authorList>
            <person name="Jeong J.-H."/>
            <person name="Song I."/>
            <person name="Kim S."/>
            <person name="Choi T."/>
            <person name="Kim D."/>
            <person name="Ryu S."/>
            <person name="Kim W."/>
        </authorList>
    </citation>
    <scope>NUCLEOTIDE SEQUENCE [LARGE SCALE GENOMIC DNA]</scope>
    <source>
        <tissue evidence="2">Muscle</tissue>
    </source>
</reference>
<proteinExistence type="predicted"/>
<dbReference type="AlphaFoldDB" id="A0A5B7HSW8"/>
<sequence length="112" mass="12358">MCGHELIRFNGELLWSKSALRLYPAVPSPAAMVLLVDGPSRRDVKLVLDLIPEGTLQTQAFHRHTPRTLVGMSERRGCVGKESLRRAPRHADAAKPGTSIQHNIPDLSCPSR</sequence>
<keyword evidence="3" id="KW-1185">Reference proteome</keyword>
<gene>
    <name evidence="2" type="ORF">E2C01_066650</name>
</gene>
<feature type="compositionally biased region" description="Basic and acidic residues" evidence="1">
    <location>
        <begin position="80"/>
        <end position="93"/>
    </location>
</feature>
<organism evidence="2 3">
    <name type="scientific">Portunus trituberculatus</name>
    <name type="common">Swimming crab</name>
    <name type="synonym">Neptunus trituberculatus</name>
    <dbReference type="NCBI Taxonomy" id="210409"/>
    <lineage>
        <taxon>Eukaryota</taxon>
        <taxon>Metazoa</taxon>
        <taxon>Ecdysozoa</taxon>
        <taxon>Arthropoda</taxon>
        <taxon>Crustacea</taxon>
        <taxon>Multicrustacea</taxon>
        <taxon>Malacostraca</taxon>
        <taxon>Eumalacostraca</taxon>
        <taxon>Eucarida</taxon>
        <taxon>Decapoda</taxon>
        <taxon>Pleocyemata</taxon>
        <taxon>Brachyura</taxon>
        <taxon>Eubrachyura</taxon>
        <taxon>Portunoidea</taxon>
        <taxon>Portunidae</taxon>
        <taxon>Portuninae</taxon>
        <taxon>Portunus</taxon>
    </lineage>
</organism>
<evidence type="ECO:0000313" key="3">
    <source>
        <dbReference type="Proteomes" id="UP000324222"/>
    </source>
</evidence>
<dbReference type="Proteomes" id="UP000324222">
    <property type="component" value="Unassembled WGS sequence"/>
</dbReference>
<accession>A0A5B7HSW8</accession>
<comment type="caution">
    <text evidence="2">The sequence shown here is derived from an EMBL/GenBank/DDBJ whole genome shotgun (WGS) entry which is preliminary data.</text>
</comment>